<proteinExistence type="predicted"/>
<accession>A0A9D4XQC6</accession>
<reference evidence="1 2" key="1">
    <citation type="journal article" date="2022" name="Nat. Genet.">
        <title>Improved pea reference genome and pan-genome highlight genomic features and evolutionary characteristics.</title>
        <authorList>
            <person name="Yang T."/>
            <person name="Liu R."/>
            <person name="Luo Y."/>
            <person name="Hu S."/>
            <person name="Wang D."/>
            <person name="Wang C."/>
            <person name="Pandey M.K."/>
            <person name="Ge S."/>
            <person name="Xu Q."/>
            <person name="Li N."/>
            <person name="Li G."/>
            <person name="Huang Y."/>
            <person name="Saxena R.K."/>
            <person name="Ji Y."/>
            <person name="Li M."/>
            <person name="Yan X."/>
            <person name="He Y."/>
            <person name="Liu Y."/>
            <person name="Wang X."/>
            <person name="Xiang C."/>
            <person name="Varshney R.K."/>
            <person name="Ding H."/>
            <person name="Gao S."/>
            <person name="Zong X."/>
        </authorList>
    </citation>
    <scope>NUCLEOTIDE SEQUENCE [LARGE SCALE GENOMIC DNA]</scope>
    <source>
        <strain evidence="1 2">cv. Zhongwan 6</strain>
    </source>
</reference>
<sequence length="173" mass="19236">MRVAIANPVVVTIPVNPLGGAGTPVVAQPPPERGPGYQNTAHPFNILVNGRVQPEIDDHQDAFFTTKVDSVYDAFGPSPADLERRFCMVEDRFKAMEGPDTFGLDATYMCLNYYQQGRQGPRRPPRRFDPIPMSYGLLLAHLLKDSLVQLREAKAPPVPLPSEYDMNVSCEYC</sequence>
<keyword evidence="2" id="KW-1185">Reference proteome</keyword>
<organism evidence="1 2">
    <name type="scientific">Pisum sativum</name>
    <name type="common">Garden pea</name>
    <name type="synonym">Lathyrus oleraceus</name>
    <dbReference type="NCBI Taxonomy" id="3888"/>
    <lineage>
        <taxon>Eukaryota</taxon>
        <taxon>Viridiplantae</taxon>
        <taxon>Streptophyta</taxon>
        <taxon>Embryophyta</taxon>
        <taxon>Tracheophyta</taxon>
        <taxon>Spermatophyta</taxon>
        <taxon>Magnoliopsida</taxon>
        <taxon>eudicotyledons</taxon>
        <taxon>Gunneridae</taxon>
        <taxon>Pentapetalae</taxon>
        <taxon>rosids</taxon>
        <taxon>fabids</taxon>
        <taxon>Fabales</taxon>
        <taxon>Fabaceae</taxon>
        <taxon>Papilionoideae</taxon>
        <taxon>50 kb inversion clade</taxon>
        <taxon>NPAAA clade</taxon>
        <taxon>Hologalegina</taxon>
        <taxon>IRL clade</taxon>
        <taxon>Fabeae</taxon>
        <taxon>Lathyrus</taxon>
    </lineage>
</organism>
<dbReference type="EMBL" id="JAMSHJ010000003">
    <property type="protein sequence ID" value="KAI5424587.1"/>
    <property type="molecule type" value="Genomic_DNA"/>
</dbReference>
<evidence type="ECO:0000313" key="1">
    <source>
        <dbReference type="EMBL" id="KAI5424587.1"/>
    </source>
</evidence>
<dbReference type="Proteomes" id="UP001058974">
    <property type="component" value="Chromosome 3"/>
</dbReference>
<evidence type="ECO:0000313" key="2">
    <source>
        <dbReference type="Proteomes" id="UP001058974"/>
    </source>
</evidence>
<name>A0A9D4XQC6_PEA</name>
<protein>
    <submittedName>
        <fullName evidence="1">Uncharacterized protein</fullName>
    </submittedName>
</protein>
<dbReference type="Gramene" id="Psat03G0068000-T1">
    <property type="protein sequence ID" value="KAI5424587.1"/>
    <property type="gene ID" value="KIW84_030680"/>
</dbReference>
<gene>
    <name evidence="1" type="ORF">KIW84_030680</name>
</gene>
<dbReference type="AlphaFoldDB" id="A0A9D4XQC6"/>
<comment type="caution">
    <text evidence="1">The sequence shown here is derived from an EMBL/GenBank/DDBJ whole genome shotgun (WGS) entry which is preliminary data.</text>
</comment>